<evidence type="ECO:0000313" key="1">
    <source>
        <dbReference type="EMBL" id="GIY96290.1"/>
    </source>
</evidence>
<name>A0AAV4XQ72_CAEEX</name>
<protein>
    <submittedName>
        <fullName evidence="1">Uncharacterized protein</fullName>
    </submittedName>
</protein>
<dbReference type="AlphaFoldDB" id="A0AAV4XQ72"/>
<sequence length="114" mass="12807">MSAVARVAGYARRKGKDGGGGEAFVSRTCSVEKTPNNNLHLNVAVEGWPLKAHAFHCYPNRRPVGMHVLQWNADESGETVFPFPVPLHHGRLPEGYWTSRRQMIGWKLKSLRDI</sequence>
<comment type="caution">
    <text evidence="1">The sequence shown here is derived from an EMBL/GenBank/DDBJ whole genome shotgun (WGS) entry which is preliminary data.</text>
</comment>
<proteinExistence type="predicted"/>
<dbReference type="Proteomes" id="UP001054945">
    <property type="component" value="Unassembled WGS sequence"/>
</dbReference>
<dbReference type="EMBL" id="BPLR01000645">
    <property type="protein sequence ID" value="GIY96290.1"/>
    <property type="molecule type" value="Genomic_DNA"/>
</dbReference>
<organism evidence="1 2">
    <name type="scientific">Caerostris extrusa</name>
    <name type="common">Bark spider</name>
    <name type="synonym">Caerostris bankana</name>
    <dbReference type="NCBI Taxonomy" id="172846"/>
    <lineage>
        <taxon>Eukaryota</taxon>
        <taxon>Metazoa</taxon>
        <taxon>Ecdysozoa</taxon>
        <taxon>Arthropoda</taxon>
        <taxon>Chelicerata</taxon>
        <taxon>Arachnida</taxon>
        <taxon>Araneae</taxon>
        <taxon>Araneomorphae</taxon>
        <taxon>Entelegynae</taxon>
        <taxon>Araneoidea</taxon>
        <taxon>Araneidae</taxon>
        <taxon>Caerostris</taxon>
    </lineage>
</organism>
<evidence type="ECO:0000313" key="2">
    <source>
        <dbReference type="Proteomes" id="UP001054945"/>
    </source>
</evidence>
<accession>A0AAV4XQ72</accession>
<keyword evidence="2" id="KW-1185">Reference proteome</keyword>
<gene>
    <name evidence="1" type="ORF">CEXT_49221</name>
</gene>
<reference evidence="1 2" key="1">
    <citation type="submission" date="2021-06" db="EMBL/GenBank/DDBJ databases">
        <title>Caerostris extrusa draft genome.</title>
        <authorList>
            <person name="Kono N."/>
            <person name="Arakawa K."/>
        </authorList>
    </citation>
    <scope>NUCLEOTIDE SEQUENCE [LARGE SCALE GENOMIC DNA]</scope>
</reference>